<gene>
    <name evidence="1" type="ORF">MGAL_10B038939</name>
</gene>
<dbReference type="EMBL" id="UYJE01004091">
    <property type="protein sequence ID" value="VDI24923.1"/>
    <property type="molecule type" value="Genomic_DNA"/>
</dbReference>
<accession>A0A8B6DVN2</accession>
<comment type="caution">
    <text evidence="1">The sequence shown here is derived from an EMBL/GenBank/DDBJ whole genome shotgun (WGS) entry which is preliminary data.</text>
</comment>
<keyword evidence="2" id="KW-1185">Reference proteome</keyword>
<protein>
    <submittedName>
        <fullName evidence="1">Uncharacterized protein</fullName>
    </submittedName>
</protein>
<proteinExistence type="predicted"/>
<evidence type="ECO:0000313" key="1">
    <source>
        <dbReference type="EMBL" id="VDI24923.1"/>
    </source>
</evidence>
<name>A0A8B6DVN2_MYTGA</name>
<dbReference type="AlphaFoldDB" id="A0A8B6DVN2"/>
<dbReference type="Proteomes" id="UP000596742">
    <property type="component" value="Unassembled WGS sequence"/>
</dbReference>
<evidence type="ECO:0000313" key="2">
    <source>
        <dbReference type="Proteomes" id="UP000596742"/>
    </source>
</evidence>
<reference evidence="1" key="1">
    <citation type="submission" date="2018-11" db="EMBL/GenBank/DDBJ databases">
        <authorList>
            <person name="Alioto T."/>
            <person name="Alioto T."/>
        </authorList>
    </citation>
    <scope>NUCLEOTIDE SEQUENCE</scope>
</reference>
<sequence>MSIFVESSMKNYMYPSARTSDIEELIGETLKHTPQNQAEHAIRQMYLSRLDYIDDDSDDELITSMEPVDVFVNSNEPTFVYTNQNQGPIVTFKNEQY</sequence>
<organism evidence="1 2">
    <name type="scientific">Mytilus galloprovincialis</name>
    <name type="common">Mediterranean mussel</name>
    <dbReference type="NCBI Taxonomy" id="29158"/>
    <lineage>
        <taxon>Eukaryota</taxon>
        <taxon>Metazoa</taxon>
        <taxon>Spiralia</taxon>
        <taxon>Lophotrochozoa</taxon>
        <taxon>Mollusca</taxon>
        <taxon>Bivalvia</taxon>
        <taxon>Autobranchia</taxon>
        <taxon>Pteriomorphia</taxon>
        <taxon>Mytilida</taxon>
        <taxon>Mytiloidea</taxon>
        <taxon>Mytilidae</taxon>
        <taxon>Mytilinae</taxon>
        <taxon>Mytilus</taxon>
    </lineage>
</organism>
<dbReference type="OrthoDB" id="6136132at2759"/>